<reference evidence="1 2" key="1">
    <citation type="journal article" date="2014" name="Gene">
        <title>A comparative genomic analysis of the alkalitolerant soil bacterium Bacillus lehensis G1.</title>
        <authorList>
            <person name="Noor Y.M."/>
            <person name="Samsulrizal N.H."/>
            <person name="Jema'on N.A."/>
            <person name="Low K.O."/>
            <person name="Ramli A.N."/>
            <person name="Alias N.I."/>
            <person name="Damis S.I."/>
            <person name="Fuzi S.F."/>
            <person name="Isa M.N."/>
            <person name="Murad A.M."/>
            <person name="Raih M.F."/>
            <person name="Bakar F.D."/>
            <person name="Najimudin N."/>
            <person name="Mahadi N.M."/>
            <person name="Illias R.M."/>
        </authorList>
    </citation>
    <scope>NUCLEOTIDE SEQUENCE [LARGE SCALE GENOMIC DNA]</scope>
    <source>
        <strain evidence="1 2">G1</strain>
    </source>
</reference>
<sequence length="145" mass="16459">MRLPGYIENLEDWKKGFAFFTDISVRFSETDAFGHVNNTVAFIYFEQARLAFFENKGLMKEWLNNGLMIVTADLQCDYVAQIQYGDQVKVGVKVHRLGTSSMDLHYLGVVNDRPVLLGRGSLVQIDGKTGKASPFQKSIEEKMRT</sequence>
<evidence type="ECO:0000313" key="2">
    <source>
        <dbReference type="Proteomes" id="UP000027142"/>
    </source>
</evidence>
<accession>A0A060M3T1</accession>
<dbReference type="SUPFAM" id="SSF54637">
    <property type="entry name" value="Thioesterase/thiol ester dehydrase-isomerase"/>
    <property type="match status" value="1"/>
</dbReference>
<dbReference type="CDD" id="cd00586">
    <property type="entry name" value="4HBT"/>
    <property type="match status" value="1"/>
</dbReference>
<dbReference type="PANTHER" id="PTHR31793:SF24">
    <property type="entry name" value="LONG-CHAIN ACYL-COA THIOESTERASE FADM"/>
    <property type="match status" value="1"/>
</dbReference>
<dbReference type="Pfam" id="PF13279">
    <property type="entry name" value="4HBT_2"/>
    <property type="match status" value="1"/>
</dbReference>
<dbReference type="GO" id="GO:0047617">
    <property type="term" value="F:fatty acyl-CoA hydrolase activity"/>
    <property type="evidence" value="ECO:0007669"/>
    <property type="project" value="TreeGrafter"/>
</dbReference>
<dbReference type="RefSeq" id="WP_038481731.1">
    <property type="nucleotide sequence ID" value="NZ_CP003923.1"/>
</dbReference>
<dbReference type="PATRIC" id="fig|1246626.3.peg.2645"/>
<dbReference type="AlphaFoldDB" id="A0A060M3T1"/>
<dbReference type="EMBL" id="CP003923">
    <property type="protein sequence ID" value="AIC95218.1"/>
    <property type="molecule type" value="Genomic_DNA"/>
</dbReference>
<protein>
    <submittedName>
        <fullName evidence="1">Thioesterase</fullName>
    </submittedName>
</protein>
<organism evidence="1 2">
    <name type="scientific">Shouchella lehensis G1</name>
    <dbReference type="NCBI Taxonomy" id="1246626"/>
    <lineage>
        <taxon>Bacteria</taxon>
        <taxon>Bacillati</taxon>
        <taxon>Bacillota</taxon>
        <taxon>Bacilli</taxon>
        <taxon>Bacillales</taxon>
        <taxon>Bacillaceae</taxon>
        <taxon>Shouchella</taxon>
    </lineage>
</organism>
<dbReference type="STRING" id="1246626.BleG1_2653"/>
<dbReference type="KEGG" id="ble:BleG1_2653"/>
<dbReference type="Proteomes" id="UP000027142">
    <property type="component" value="Chromosome"/>
</dbReference>
<dbReference type="InterPro" id="IPR029069">
    <property type="entry name" value="HotDog_dom_sf"/>
</dbReference>
<evidence type="ECO:0000313" key="1">
    <source>
        <dbReference type="EMBL" id="AIC95218.1"/>
    </source>
</evidence>
<gene>
    <name evidence="1" type="ORF">BleG1_2653</name>
</gene>
<dbReference type="InterPro" id="IPR050563">
    <property type="entry name" value="4-hydroxybenzoyl-CoA_TE"/>
</dbReference>
<dbReference type="Gene3D" id="3.10.129.10">
    <property type="entry name" value="Hotdog Thioesterase"/>
    <property type="match status" value="1"/>
</dbReference>
<dbReference type="OrthoDB" id="9799036at2"/>
<keyword evidence="2" id="KW-1185">Reference proteome</keyword>
<dbReference type="HOGENOM" id="CLU_101141_2_2_9"/>
<dbReference type="eggNOG" id="COG0824">
    <property type="taxonomic scope" value="Bacteria"/>
</dbReference>
<name>A0A060M3T1_9BACI</name>
<dbReference type="PANTHER" id="PTHR31793">
    <property type="entry name" value="4-HYDROXYBENZOYL-COA THIOESTERASE FAMILY MEMBER"/>
    <property type="match status" value="1"/>
</dbReference>
<proteinExistence type="predicted"/>